<feature type="transmembrane region" description="Helical" evidence="6">
    <location>
        <begin position="278"/>
        <end position="298"/>
    </location>
</feature>
<comment type="caution">
    <text evidence="9">The sequence shown here is derived from an EMBL/GenBank/DDBJ whole genome shotgun (WGS) entry which is preliminary data.</text>
</comment>
<organism evidence="9 10">
    <name type="scientific">Luteococcus peritonei</name>
    <dbReference type="NCBI Taxonomy" id="88874"/>
    <lineage>
        <taxon>Bacteria</taxon>
        <taxon>Bacillati</taxon>
        <taxon>Actinomycetota</taxon>
        <taxon>Actinomycetes</taxon>
        <taxon>Propionibacteriales</taxon>
        <taxon>Propionibacteriaceae</taxon>
        <taxon>Luteococcus</taxon>
    </lineage>
</organism>
<comment type="subcellular location">
    <subcellularLocation>
        <location evidence="6">Cell membrane</location>
        <topology evidence="6">Multi-pass membrane protein</topology>
    </subcellularLocation>
    <subcellularLocation>
        <location evidence="1">Membrane</location>
        <topology evidence="1">Multi-pass membrane protein</topology>
    </subcellularLocation>
</comment>
<proteinExistence type="inferred from homology"/>
<sequence length="320" mass="34492">MSTAANPSAGHEGPAKAESTQSTDVIDAVPVRHPWRTVGAVVVALVLAMVVHQLATNPAFDWGFTLDAMRQTPVVYGFFLGVLLVTAGAMVLGVLGGVLLAVMRMSPNKLLSGVAFAYAWFFRSIPRYVLLSILGAAGAFFPNGVGIGIPYDRQIMDLLGLDGTLRIATLDANQLFTGYLGAILGLALSEAAYFSEIARSGIISVDKGQHEAATALGMDRGQAMRRIILPQAMRVIVPPMGNETIAMFKDTSLLVALPLAGEMLFQLRSIGTNYYKMIPVYMAACLYYLITTSLMMWGQSWLEKRFGRGYAPLSYTGTDH</sequence>
<evidence type="ECO:0000256" key="1">
    <source>
        <dbReference type="ARBA" id="ARBA00004141"/>
    </source>
</evidence>
<name>A0ABW4RYQ6_9ACTN</name>
<feature type="transmembrane region" description="Helical" evidence="6">
    <location>
        <begin position="75"/>
        <end position="102"/>
    </location>
</feature>
<evidence type="ECO:0000259" key="8">
    <source>
        <dbReference type="PROSITE" id="PS50928"/>
    </source>
</evidence>
<keyword evidence="4 6" id="KW-1133">Transmembrane helix</keyword>
<dbReference type="Proteomes" id="UP001597326">
    <property type="component" value="Unassembled WGS sequence"/>
</dbReference>
<keyword evidence="6" id="KW-0813">Transport</keyword>
<dbReference type="EMBL" id="JBHUFZ010000033">
    <property type="protein sequence ID" value="MFD1891460.1"/>
    <property type="molecule type" value="Genomic_DNA"/>
</dbReference>
<keyword evidence="5 6" id="KW-0472">Membrane</keyword>
<accession>A0ABW4RYQ6</accession>
<dbReference type="CDD" id="cd06261">
    <property type="entry name" value="TM_PBP2"/>
    <property type="match status" value="1"/>
</dbReference>
<gene>
    <name evidence="9" type="ORF">ACFSCS_14900</name>
</gene>
<dbReference type="InterPro" id="IPR035906">
    <property type="entry name" value="MetI-like_sf"/>
</dbReference>
<evidence type="ECO:0000256" key="4">
    <source>
        <dbReference type="ARBA" id="ARBA00022989"/>
    </source>
</evidence>
<keyword evidence="3" id="KW-0029">Amino-acid transport</keyword>
<evidence type="ECO:0000256" key="2">
    <source>
        <dbReference type="ARBA" id="ARBA00022692"/>
    </source>
</evidence>
<feature type="transmembrane region" description="Helical" evidence="6">
    <location>
        <begin position="128"/>
        <end position="151"/>
    </location>
</feature>
<feature type="transmembrane region" description="Helical" evidence="6">
    <location>
        <begin position="176"/>
        <end position="194"/>
    </location>
</feature>
<evidence type="ECO:0000256" key="7">
    <source>
        <dbReference type="SAM" id="MobiDB-lite"/>
    </source>
</evidence>
<dbReference type="PANTHER" id="PTHR30614">
    <property type="entry name" value="MEMBRANE COMPONENT OF AMINO ACID ABC TRANSPORTER"/>
    <property type="match status" value="1"/>
</dbReference>
<evidence type="ECO:0000313" key="9">
    <source>
        <dbReference type="EMBL" id="MFD1891460.1"/>
    </source>
</evidence>
<dbReference type="Gene3D" id="1.10.3720.10">
    <property type="entry name" value="MetI-like"/>
    <property type="match status" value="1"/>
</dbReference>
<dbReference type="PROSITE" id="PS50928">
    <property type="entry name" value="ABC_TM1"/>
    <property type="match status" value="1"/>
</dbReference>
<feature type="transmembrane region" description="Helical" evidence="6">
    <location>
        <begin position="37"/>
        <end position="55"/>
    </location>
</feature>
<dbReference type="InterPro" id="IPR043429">
    <property type="entry name" value="ArtM/GltK/GlnP/TcyL/YhdX-like"/>
</dbReference>
<reference evidence="10" key="1">
    <citation type="journal article" date="2019" name="Int. J. Syst. Evol. Microbiol.">
        <title>The Global Catalogue of Microorganisms (GCM) 10K type strain sequencing project: providing services to taxonomists for standard genome sequencing and annotation.</title>
        <authorList>
            <consortium name="The Broad Institute Genomics Platform"/>
            <consortium name="The Broad Institute Genome Sequencing Center for Infectious Disease"/>
            <person name="Wu L."/>
            <person name="Ma J."/>
        </authorList>
    </citation>
    <scope>NUCLEOTIDE SEQUENCE [LARGE SCALE GENOMIC DNA]</scope>
    <source>
        <strain evidence="10">CAIM 431</strain>
    </source>
</reference>
<feature type="domain" description="ABC transmembrane type-1" evidence="8">
    <location>
        <begin position="79"/>
        <end position="299"/>
    </location>
</feature>
<evidence type="ECO:0000313" key="10">
    <source>
        <dbReference type="Proteomes" id="UP001597326"/>
    </source>
</evidence>
<evidence type="ECO:0000256" key="5">
    <source>
        <dbReference type="ARBA" id="ARBA00023136"/>
    </source>
</evidence>
<protein>
    <submittedName>
        <fullName evidence="9">Amino acid ABC transporter permease</fullName>
    </submittedName>
</protein>
<dbReference type="RefSeq" id="WP_343875869.1">
    <property type="nucleotide sequence ID" value="NZ_BAAAIX010000034.1"/>
</dbReference>
<keyword evidence="2 6" id="KW-0812">Transmembrane</keyword>
<evidence type="ECO:0000256" key="3">
    <source>
        <dbReference type="ARBA" id="ARBA00022970"/>
    </source>
</evidence>
<dbReference type="InterPro" id="IPR000515">
    <property type="entry name" value="MetI-like"/>
</dbReference>
<keyword evidence="10" id="KW-1185">Reference proteome</keyword>
<dbReference type="PANTHER" id="PTHR30614:SF0">
    <property type="entry name" value="L-CYSTINE TRANSPORT SYSTEM PERMEASE PROTEIN TCYL"/>
    <property type="match status" value="1"/>
</dbReference>
<feature type="region of interest" description="Disordered" evidence="7">
    <location>
        <begin position="1"/>
        <end position="21"/>
    </location>
</feature>
<dbReference type="Pfam" id="PF00528">
    <property type="entry name" value="BPD_transp_1"/>
    <property type="match status" value="1"/>
</dbReference>
<comment type="similarity">
    <text evidence="6">Belongs to the binding-protein-dependent transport system permease family.</text>
</comment>
<dbReference type="SUPFAM" id="SSF161098">
    <property type="entry name" value="MetI-like"/>
    <property type="match status" value="1"/>
</dbReference>
<evidence type="ECO:0000256" key="6">
    <source>
        <dbReference type="RuleBase" id="RU363032"/>
    </source>
</evidence>